<feature type="coiled-coil region" evidence="1">
    <location>
        <begin position="812"/>
        <end position="846"/>
    </location>
</feature>
<proteinExistence type="predicted"/>
<comment type="caution">
    <text evidence="2">The sequence shown here is derived from an EMBL/GenBank/DDBJ whole genome shotgun (WGS) entry which is preliminary data.</text>
</comment>
<protein>
    <submittedName>
        <fullName evidence="2">Uncharacterized protein</fullName>
    </submittedName>
</protein>
<evidence type="ECO:0000313" key="3">
    <source>
        <dbReference type="Proteomes" id="UP001596957"/>
    </source>
</evidence>
<gene>
    <name evidence="2" type="ORF">ACFQZP_00095</name>
</gene>
<dbReference type="EMBL" id="JBHTEC010000001">
    <property type="protein sequence ID" value="MFD0280088.1"/>
    <property type="molecule type" value="Genomic_DNA"/>
</dbReference>
<dbReference type="Gene3D" id="3.40.50.300">
    <property type="entry name" value="P-loop containing nucleotide triphosphate hydrolases"/>
    <property type="match status" value="1"/>
</dbReference>
<accession>A0ABW2V6C0</accession>
<dbReference type="RefSeq" id="WP_381261706.1">
    <property type="nucleotide sequence ID" value="NZ_JBHTBI010000054.1"/>
</dbReference>
<dbReference type="SUPFAM" id="SSF52540">
    <property type="entry name" value="P-loop containing nucleoside triphosphate hydrolases"/>
    <property type="match status" value="1"/>
</dbReference>
<keyword evidence="1" id="KW-0175">Coiled coil</keyword>
<evidence type="ECO:0000256" key="1">
    <source>
        <dbReference type="SAM" id="Coils"/>
    </source>
</evidence>
<keyword evidence="3" id="KW-1185">Reference proteome</keyword>
<feature type="coiled-coil region" evidence="1">
    <location>
        <begin position="578"/>
        <end position="628"/>
    </location>
</feature>
<reference evidence="3" key="1">
    <citation type="journal article" date="2019" name="Int. J. Syst. Evol. Microbiol.">
        <title>The Global Catalogue of Microorganisms (GCM) 10K type strain sequencing project: providing services to taxonomists for standard genome sequencing and annotation.</title>
        <authorList>
            <consortium name="The Broad Institute Genomics Platform"/>
            <consortium name="The Broad Institute Genome Sequencing Center for Infectious Disease"/>
            <person name="Wu L."/>
            <person name="Ma J."/>
        </authorList>
    </citation>
    <scope>NUCLEOTIDE SEQUENCE [LARGE SCALE GENOMIC DNA]</scope>
    <source>
        <strain evidence="3">CGMCC 4.7198</strain>
    </source>
</reference>
<sequence>MDGELADGPPKLPEHRGVVGKRHLAAMQTFDIARLTTHAVALIPKTFVAVSGVGPKEDSNGSGKTSFLIAVTLLLGDPQWRFESTFGRDASGILFRPEAAGVDSAWEMAPATHGYVVGVFAGEGEDLADDVLTVWVRVGTSAPYIQANWTEGVYVADAATDAERAVQADELWKGLSPSRLLSAPRMAEELYGNAPRCLSYLDTSLRPAVPSLLDQQLTAMKPASIGEALIGLSGMTHLVEEESDRRGAALKHARELEEVRKQHALEDAENQVVMKGVQARAAARAALEEARQVWQRFVATSCLVAVRDDRKLAADLSGKQAEADRTQELVAQRRARLGELKAATGLADKGAVAHQRWMDARQVTEGFRTDRTSAATELAGVRQRLAVLRPRTSLWRGTSLPDAEKALVEVQERVYGARRLADSARSAVDEARRCLEEVELGRGGGAGRSLAVLDERGVTGAVGLMDQLQLGEAVRAVWEPRLWPWRDAVVVDAAEAESARVALQGVPGAQVIAADDPAGETRQWPAGISGRVRVIGFLRTLEERMTSLVDPLAAYDPALSTAVVGGFEAPVAGRAARLALAKAEVEECERVCAKARKDLTGVQAECELAEMERDAAAAAHEHAGLREQEKALGRAVAEADSNITEAVGVEDDLEKLHQQAVIALATHTHQVSAAQEAVKRQAEIHAAQLKEIAQLERARSQVACPAWLSLWGGSAEDAADLLGVDATTMSLPRRPGRLRHEVEESLRIAYEQYGLPDDVADDAVEDLHRASELRAEFAQDDAGAIPRIGLDDLAGPLRIRLAGYVERDTVAATQIAARQAEWETQLADLEKEAATSARTLETLQDMIERHIDGLLHQISDSFYQLDRQRGGYGAKLEVESVRPEGARPWRWEVTPCWKRSARGDYVSYQTNANGAQVKVFAIQLVLAALLADDEPRGRVLILDELGNSLGEVNRKDMLAALREVARQRELSILGTCQDSVLADAADVCDELLWFTHASSSDAYNQPTAFWGYDPQGQRVELTLDWLTAGRAHV</sequence>
<organism evidence="2 3">
    <name type="scientific">Streptomyces lutosisoli</name>
    <dbReference type="NCBI Taxonomy" id="2665721"/>
    <lineage>
        <taxon>Bacteria</taxon>
        <taxon>Bacillati</taxon>
        <taxon>Actinomycetota</taxon>
        <taxon>Actinomycetes</taxon>
        <taxon>Kitasatosporales</taxon>
        <taxon>Streptomycetaceae</taxon>
        <taxon>Streptomyces</taxon>
    </lineage>
</organism>
<name>A0ABW2V6C0_9ACTN</name>
<evidence type="ECO:0000313" key="2">
    <source>
        <dbReference type="EMBL" id="MFD0280088.1"/>
    </source>
</evidence>
<dbReference type="Proteomes" id="UP001596957">
    <property type="component" value="Unassembled WGS sequence"/>
</dbReference>
<dbReference type="InterPro" id="IPR027417">
    <property type="entry name" value="P-loop_NTPase"/>
</dbReference>